<feature type="region of interest" description="Disordered" evidence="1">
    <location>
        <begin position="1"/>
        <end position="30"/>
    </location>
</feature>
<reference evidence="3 4" key="1">
    <citation type="journal article" date="2016" name="Nat. Commun.">
        <title>Thousands of microbial genomes shed light on interconnected biogeochemical processes in an aquifer system.</title>
        <authorList>
            <person name="Anantharaman K."/>
            <person name="Brown C.T."/>
            <person name="Hug L.A."/>
            <person name="Sharon I."/>
            <person name="Castelle C.J."/>
            <person name="Probst A.J."/>
            <person name="Thomas B.C."/>
            <person name="Singh A."/>
            <person name="Wilkins M.J."/>
            <person name="Karaoz U."/>
            <person name="Brodie E.L."/>
            <person name="Williams K.H."/>
            <person name="Hubbard S.S."/>
            <person name="Banfield J.F."/>
        </authorList>
    </citation>
    <scope>NUCLEOTIDE SEQUENCE [LARGE SCALE GENOMIC DNA]</scope>
</reference>
<organism evidence="3 4">
    <name type="scientific">Candidatus Woesebacteria bacterium RIFOXYA1_FULL_43_9</name>
    <dbReference type="NCBI Taxonomy" id="1802534"/>
    <lineage>
        <taxon>Bacteria</taxon>
        <taxon>Candidatus Woeseibacteriota</taxon>
    </lineage>
</organism>
<evidence type="ECO:0000313" key="4">
    <source>
        <dbReference type="Proteomes" id="UP000179241"/>
    </source>
</evidence>
<sequence length="63" mass="6700">MSLLGEETGDFSLNEVTPTPAEEVLGASDKDSGNNSIIPFVFIGTGMVFLILGGISFYKKTRS</sequence>
<protein>
    <submittedName>
        <fullName evidence="3">Uncharacterized protein</fullName>
    </submittedName>
</protein>
<proteinExistence type="predicted"/>
<evidence type="ECO:0000256" key="2">
    <source>
        <dbReference type="SAM" id="Phobius"/>
    </source>
</evidence>
<feature type="transmembrane region" description="Helical" evidence="2">
    <location>
        <begin position="37"/>
        <end position="58"/>
    </location>
</feature>
<keyword evidence="2" id="KW-1133">Transmembrane helix</keyword>
<dbReference type="Proteomes" id="UP000179241">
    <property type="component" value="Unassembled WGS sequence"/>
</dbReference>
<evidence type="ECO:0000256" key="1">
    <source>
        <dbReference type="SAM" id="MobiDB-lite"/>
    </source>
</evidence>
<comment type="caution">
    <text evidence="3">The sequence shown here is derived from an EMBL/GenBank/DDBJ whole genome shotgun (WGS) entry which is preliminary data.</text>
</comment>
<keyword evidence="2" id="KW-0812">Transmembrane</keyword>
<dbReference type="AlphaFoldDB" id="A0A1F8CNB4"/>
<evidence type="ECO:0000313" key="3">
    <source>
        <dbReference type="EMBL" id="OGM77218.1"/>
    </source>
</evidence>
<keyword evidence="2" id="KW-0472">Membrane</keyword>
<dbReference type="EMBL" id="MGHU01000029">
    <property type="protein sequence ID" value="OGM77218.1"/>
    <property type="molecule type" value="Genomic_DNA"/>
</dbReference>
<gene>
    <name evidence="3" type="ORF">A2188_00185</name>
</gene>
<accession>A0A1F8CNB4</accession>
<name>A0A1F8CNB4_9BACT</name>